<dbReference type="InterPro" id="IPR041492">
    <property type="entry name" value="HAD_2"/>
</dbReference>
<evidence type="ECO:0000313" key="2">
    <source>
        <dbReference type="Proteomes" id="UP001597497"/>
    </source>
</evidence>
<keyword evidence="2" id="KW-1185">Reference proteome</keyword>
<dbReference type="NCBIfam" id="TIGR01509">
    <property type="entry name" value="HAD-SF-IA-v3"/>
    <property type="match status" value="1"/>
</dbReference>
<keyword evidence="1" id="KW-0378">Hydrolase</keyword>
<dbReference type="SUPFAM" id="SSF56784">
    <property type="entry name" value="HAD-like"/>
    <property type="match status" value="1"/>
</dbReference>
<dbReference type="PRINTS" id="PR00413">
    <property type="entry name" value="HADHALOGNASE"/>
</dbReference>
<dbReference type="InterPro" id="IPR023198">
    <property type="entry name" value="PGP-like_dom2"/>
</dbReference>
<dbReference type="Pfam" id="PF13419">
    <property type="entry name" value="HAD_2"/>
    <property type="match status" value="1"/>
</dbReference>
<sequence length="231" mass="26407">MTMKEEHQPWWSRQVDTFLFDMDGVIVDSEPLYFEIEAQSCRRYGIQLADQDQHAFVGVTLRDMWTKLRRDYQLRPSVAELVQEHEQHVLDMIAARESLPITPQIRELLERLQQGGYKIGLASSSSRALINRILEKSALRPFFQVIVSGQDVDQGKPAPDIFLRAAELLDAQPSRCCVIEDSAHGVQAAKSAGMTCLAYLNPNSGNQNIQQADYKFQNFQEIIKQIERKRA</sequence>
<dbReference type="SFLD" id="SFLDS00003">
    <property type="entry name" value="Haloacid_Dehalogenase"/>
    <property type="match status" value="1"/>
</dbReference>
<dbReference type="CDD" id="cd16423">
    <property type="entry name" value="HAD_BPGM-like"/>
    <property type="match status" value="1"/>
</dbReference>
<dbReference type="GO" id="GO:0016787">
    <property type="term" value="F:hydrolase activity"/>
    <property type="evidence" value="ECO:0007669"/>
    <property type="project" value="UniProtKB-KW"/>
</dbReference>
<dbReference type="RefSeq" id="WP_379928655.1">
    <property type="nucleotide sequence ID" value="NZ_JBHUMM010000010.1"/>
</dbReference>
<dbReference type="InterPro" id="IPR036412">
    <property type="entry name" value="HAD-like_sf"/>
</dbReference>
<dbReference type="SFLD" id="SFLDG01135">
    <property type="entry name" value="C1.5.6:_HAD__Beta-PGM__Phospha"/>
    <property type="match status" value="1"/>
</dbReference>
<gene>
    <name evidence="1" type="ORF">ACFSUC_06325</name>
</gene>
<dbReference type="InterPro" id="IPR023214">
    <property type="entry name" value="HAD_sf"/>
</dbReference>
<dbReference type="Gene3D" id="1.10.150.240">
    <property type="entry name" value="Putative phosphatase, domain 2"/>
    <property type="match status" value="1"/>
</dbReference>
<accession>A0ABW5R8J6</accession>
<dbReference type="Proteomes" id="UP001597497">
    <property type="component" value="Unassembled WGS sequence"/>
</dbReference>
<dbReference type="Gene3D" id="3.40.50.1000">
    <property type="entry name" value="HAD superfamily/HAD-like"/>
    <property type="match status" value="1"/>
</dbReference>
<proteinExistence type="predicted"/>
<evidence type="ECO:0000313" key="1">
    <source>
        <dbReference type="EMBL" id="MFD2671218.1"/>
    </source>
</evidence>
<reference evidence="2" key="1">
    <citation type="journal article" date="2019" name="Int. J. Syst. Evol. Microbiol.">
        <title>The Global Catalogue of Microorganisms (GCM) 10K type strain sequencing project: providing services to taxonomists for standard genome sequencing and annotation.</title>
        <authorList>
            <consortium name="The Broad Institute Genomics Platform"/>
            <consortium name="The Broad Institute Genome Sequencing Center for Infectious Disease"/>
            <person name="Wu L."/>
            <person name="Ma J."/>
        </authorList>
    </citation>
    <scope>NUCLEOTIDE SEQUENCE [LARGE SCALE GENOMIC DNA]</scope>
    <source>
        <strain evidence="2">KCTC 33676</strain>
    </source>
</reference>
<dbReference type="InterPro" id="IPR006439">
    <property type="entry name" value="HAD-SF_hydro_IA"/>
</dbReference>
<protein>
    <submittedName>
        <fullName evidence="1">HAD family hydrolase</fullName>
    </submittedName>
</protein>
<organism evidence="1 2">
    <name type="scientific">Marinicrinis sediminis</name>
    <dbReference type="NCBI Taxonomy" id="1652465"/>
    <lineage>
        <taxon>Bacteria</taxon>
        <taxon>Bacillati</taxon>
        <taxon>Bacillota</taxon>
        <taxon>Bacilli</taxon>
        <taxon>Bacillales</taxon>
        <taxon>Paenibacillaceae</taxon>
    </lineage>
</organism>
<dbReference type="PANTHER" id="PTHR18901:SF38">
    <property type="entry name" value="PSEUDOURIDINE-5'-PHOSPHATASE"/>
    <property type="match status" value="1"/>
</dbReference>
<comment type="caution">
    <text evidence="1">The sequence shown here is derived from an EMBL/GenBank/DDBJ whole genome shotgun (WGS) entry which is preliminary data.</text>
</comment>
<name>A0ABW5R8J6_9BACL</name>
<dbReference type="PANTHER" id="PTHR18901">
    <property type="entry name" value="2-DEOXYGLUCOSE-6-PHOSPHATE PHOSPHATASE 2"/>
    <property type="match status" value="1"/>
</dbReference>
<dbReference type="EMBL" id="JBHUMM010000010">
    <property type="protein sequence ID" value="MFD2671218.1"/>
    <property type="molecule type" value="Genomic_DNA"/>
</dbReference>
<dbReference type="NCBIfam" id="TIGR01549">
    <property type="entry name" value="HAD-SF-IA-v1"/>
    <property type="match status" value="1"/>
</dbReference>
<dbReference type="SFLD" id="SFLDG01129">
    <property type="entry name" value="C1.5:_HAD__Beta-PGM__Phosphata"/>
    <property type="match status" value="1"/>
</dbReference>